<dbReference type="PATRIC" id="fig|29311.18.peg.1207"/>
<organism evidence="2 3">
    <name type="scientific">Mycobacterium haemophilum</name>
    <dbReference type="NCBI Taxonomy" id="29311"/>
    <lineage>
        <taxon>Bacteria</taxon>
        <taxon>Bacillati</taxon>
        <taxon>Actinomycetota</taxon>
        <taxon>Actinomycetes</taxon>
        <taxon>Mycobacteriales</taxon>
        <taxon>Mycobacteriaceae</taxon>
        <taxon>Mycobacterium</taxon>
    </lineage>
</organism>
<dbReference type="InterPro" id="IPR038332">
    <property type="entry name" value="PPE_sf"/>
</dbReference>
<reference evidence="2 3" key="1">
    <citation type="submission" date="2015-05" db="EMBL/GenBank/DDBJ databases">
        <title>Genome sequence of Mycobacterium haemophilum.</title>
        <authorList>
            <person name="Greninger A.L."/>
            <person name="Cunningham G."/>
            <person name="Miller S."/>
        </authorList>
    </citation>
    <scope>NUCLEOTIDE SEQUENCE [LARGE SCALE GENOMIC DNA]</scope>
    <source>
        <strain evidence="3">UC1</strain>
    </source>
</reference>
<name>A0A0I9V2R7_9MYCO</name>
<dbReference type="Pfam" id="PF00934">
    <property type="entry name" value="PE"/>
    <property type="match status" value="1"/>
</dbReference>
<dbReference type="EMBL" id="LDPR01000013">
    <property type="protein sequence ID" value="KLO35638.1"/>
    <property type="molecule type" value="Genomic_DNA"/>
</dbReference>
<keyword evidence="3" id="KW-1185">Reference proteome</keyword>
<protein>
    <recommendedName>
        <fullName evidence="1">PE domain-containing protein</fullName>
    </recommendedName>
</protein>
<sequence length="106" mass="10970">MSFVSAAPGDVSAVPEALKTAATDVRAASAHVVEFNGQVSSALTGVAAPAIDVLSQKAAAFLRMYTEQYQQTLAQGMAILDQFSEVLAHSSAAYSTAEDNNAETFA</sequence>
<evidence type="ECO:0000313" key="2">
    <source>
        <dbReference type="EMBL" id="KLO35638.1"/>
    </source>
</evidence>
<dbReference type="InterPro" id="IPR000084">
    <property type="entry name" value="PE-PGRS_N"/>
</dbReference>
<dbReference type="Proteomes" id="UP000036334">
    <property type="component" value="Unassembled WGS sequence"/>
</dbReference>
<dbReference type="Gene3D" id="1.10.287.850">
    <property type="entry name" value="HP0062-like domain"/>
    <property type="match status" value="1"/>
</dbReference>
<feature type="domain" description="PE" evidence="1">
    <location>
        <begin position="11"/>
        <end position="101"/>
    </location>
</feature>
<dbReference type="AlphaFoldDB" id="A0A0I9V2R7"/>
<dbReference type="SUPFAM" id="SSF140459">
    <property type="entry name" value="PE/PPE dimer-like"/>
    <property type="match status" value="1"/>
</dbReference>
<evidence type="ECO:0000313" key="3">
    <source>
        <dbReference type="Proteomes" id="UP000036334"/>
    </source>
</evidence>
<evidence type="ECO:0000259" key="1">
    <source>
        <dbReference type="Pfam" id="PF00934"/>
    </source>
</evidence>
<dbReference type="STRING" id="1202450.B586_18440"/>
<accession>A0A0I9V2R7</accession>
<dbReference type="RefSeq" id="WP_047315577.1">
    <property type="nucleotide sequence ID" value="NZ_LDPQ01000014.1"/>
</dbReference>
<proteinExistence type="predicted"/>
<comment type="caution">
    <text evidence="2">The sequence shown here is derived from an EMBL/GenBank/DDBJ whole genome shotgun (WGS) entry which is preliminary data.</text>
</comment>
<gene>
    <name evidence="2" type="ORF">ABH38_15050</name>
</gene>